<keyword evidence="1" id="KW-0472">Membrane</keyword>
<reference evidence="3" key="1">
    <citation type="journal article" date="2021" name="Front. Mar. Sci.">
        <title>Genomes of Diverse Isolates of Prochlorococcus High-Light-Adapted Clade II in the Western Pacific Ocean.</title>
        <authorList>
            <person name="Yan W."/>
            <person name="Feng X."/>
            <person name="Zhang W."/>
            <person name="Nawaz M.Z."/>
            <person name="Luo T."/>
            <person name="Zhang R."/>
            <person name="Jiao N."/>
        </authorList>
    </citation>
    <scope>NUCLEOTIDE SEQUENCE</scope>
    <source>
        <strain evidence="3">CUG1433</strain>
    </source>
</reference>
<evidence type="ECO:0000313" key="3">
    <source>
        <dbReference type="EMBL" id="MBO6971922.1"/>
    </source>
</evidence>
<proteinExistence type="predicted"/>
<dbReference type="AlphaFoldDB" id="A0A9D9BXQ6"/>
<evidence type="ECO:0000259" key="2">
    <source>
        <dbReference type="Pfam" id="PF12697"/>
    </source>
</evidence>
<sequence length="316" mass="36445">MNTCSKKENINFPNYWNWNGFKICWSVTGEDNEIPIIFLHGFGASRKHWRNNLEYFAKRNCASYSLDLIGFGDSDQPGIRQIGRLDNEIWSKQVKNFIEQVIRPKNSAKVILIGNSLGSLVALTCAVSLEDQIASVIASPLPDQIQETQKKIKGNSLLKKFRNRFIKIFFIFFPLEIILFLITKLGVIKLGLNSAYFKKKNIDSELIDLVTKPVLRRTSARSLRAMCIGMSSRVEKYQSSYLLRKLCTSKKVPFLLIWGEKDNFIPLFLGKKIANFHRWVKLKIVSNSGHCIHDEDPSIFNKISYEWIKDLKTFKI</sequence>
<dbReference type="GO" id="GO:0016787">
    <property type="term" value="F:hydrolase activity"/>
    <property type="evidence" value="ECO:0007669"/>
    <property type="project" value="UniProtKB-KW"/>
</dbReference>
<keyword evidence="3" id="KW-0378">Hydrolase</keyword>
<organism evidence="3 4">
    <name type="scientific">Prochlorococcus marinus CUG1433</name>
    <dbReference type="NCBI Taxonomy" id="2774506"/>
    <lineage>
        <taxon>Bacteria</taxon>
        <taxon>Bacillati</taxon>
        <taxon>Cyanobacteriota</taxon>
        <taxon>Cyanophyceae</taxon>
        <taxon>Synechococcales</taxon>
        <taxon>Prochlorococcaceae</taxon>
        <taxon>Prochlorococcus</taxon>
    </lineage>
</organism>
<comment type="caution">
    <text evidence="3">The sequence shown here is derived from an EMBL/GenBank/DDBJ whole genome shotgun (WGS) entry which is preliminary data.</text>
</comment>
<dbReference type="PANTHER" id="PTHR46438">
    <property type="entry name" value="ALPHA/BETA-HYDROLASES SUPERFAMILY PROTEIN"/>
    <property type="match status" value="1"/>
</dbReference>
<dbReference type="SUPFAM" id="SSF53474">
    <property type="entry name" value="alpha/beta-Hydrolases"/>
    <property type="match status" value="1"/>
</dbReference>
<evidence type="ECO:0000256" key="1">
    <source>
        <dbReference type="SAM" id="Phobius"/>
    </source>
</evidence>
<feature type="domain" description="AB hydrolase-1" evidence="2">
    <location>
        <begin position="36"/>
        <end position="299"/>
    </location>
</feature>
<accession>A0A9D9BXQ6</accession>
<keyword evidence="1" id="KW-0812">Transmembrane</keyword>
<dbReference type="PANTHER" id="PTHR46438:SF2">
    <property type="entry name" value="ALPHA_BETA-HYDROLASES SUPERFAMILY PROTEIN"/>
    <property type="match status" value="1"/>
</dbReference>
<evidence type="ECO:0000313" key="4">
    <source>
        <dbReference type="Proteomes" id="UP000668060"/>
    </source>
</evidence>
<dbReference type="Pfam" id="PF12697">
    <property type="entry name" value="Abhydrolase_6"/>
    <property type="match status" value="1"/>
</dbReference>
<keyword evidence="1" id="KW-1133">Transmembrane helix</keyword>
<gene>
    <name evidence="3" type="ORF">JJ842_08360</name>
</gene>
<name>A0A9D9BXQ6_PROMR</name>
<dbReference type="InterPro" id="IPR029058">
    <property type="entry name" value="AB_hydrolase_fold"/>
</dbReference>
<dbReference type="InterPro" id="IPR000073">
    <property type="entry name" value="AB_hydrolase_1"/>
</dbReference>
<dbReference type="EMBL" id="JAEPLN010000001">
    <property type="protein sequence ID" value="MBO6971922.1"/>
    <property type="molecule type" value="Genomic_DNA"/>
</dbReference>
<dbReference type="Gene3D" id="3.40.50.1820">
    <property type="entry name" value="alpha/beta hydrolase"/>
    <property type="match status" value="1"/>
</dbReference>
<protein>
    <submittedName>
        <fullName evidence="3">Alpha/beta fold hydrolase</fullName>
    </submittedName>
</protein>
<dbReference type="Proteomes" id="UP000668060">
    <property type="component" value="Unassembled WGS sequence"/>
</dbReference>
<feature type="transmembrane region" description="Helical" evidence="1">
    <location>
        <begin position="168"/>
        <end position="192"/>
    </location>
</feature>